<organism evidence="15 16">
    <name type="scientific">Granulicella pectinivorans</name>
    <dbReference type="NCBI Taxonomy" id="474950"/>
    <lineage>
        <taxon>Bacteria</taxon>
        <taxon>Pseudomonadati</taxon>
        <taxon>Acidobacteriota</taxon>
        <taxon>Terriglobia</taxon>
        <taxon>Terriglobales</taxon>
        <taxon>Acidobacteriaceae</taxon>
        <taxon>Granulicella</taxon>
    </lineage>
</organism>
<keyword evidence="7 12" id="KW-0328">Glycosyltransferase</keyword>
<evidence type="ECO:0000256" key="10">
    <source>
        <dbReference type="ARBA" id="ARBA00047445"/>
    </source>
</evidence>
<feature type="domain" description="Quinolinate phosphoribosyl transferase N-terminal" evidence="14">
    <location>
        <begin position="24"/>
        <end position="117"/>
    </location>
</feature>
<keyword evidence="6" id="KW-0662">Pyridine nucleotide biosynthesis</keyword>
<evidence type="ECO:0000256" key="9">
    <source>
        <dbReference type="ARBA" id="ARBA00033102"/>
    </source>
</evidence>
<dbReference type="EC" id="2.4.2.19" evidence="5"/>
<dbReference type="Pfam" id="PF02749">
    <property type="entry name" value="QRPTase_N"/>
    <property type="match status" value="1"/>
</dbReference>
<dbReference type="NCBIfam" id="TIGR00078">
    <property type="entry name" value="nadC"/>
    <property type="match status" value="1"/>
</dbReference>
<reference evidence="15 16" key="1">
    <citation type="submission" date="2016-10" db="EMBL/GenBank/DDBJ databases">
        <authorList>
            <person name="de Groot N.N."/>
        </authorList>
    </citation>
    <scope>NUCLEOTIDE SEQUENCE [LARGE SCALE GENOMIC DNA]</scope>
    <source>
        <strain evidence="15 16">DSM 21001</strain>
    </source>
</reference>
<evidence type="ECO:0000259" key="14">
    <source>
        <dbReference type="Pfam" id="PF02749"/>
    </source>
</evidence>
<evidence type="ECO:0000256" key="8">
    <source>
        <dbReference type="ARBA" id="ARBA00022679"/>
    </source>
</evidence>
<keyword evidence="16" id="KW-1185">Reference proteome</keyword>
<dbReference type="GO" id="GO:0005737">
    <property type="term" value="C:cytoplasm"/>
    <property type="evidence" value="ECO:0007669"/>
    <property type="project" value="TreeGrafter"/>
</dbReference>
<dbReference type="PANTHER" id="PTHR32179:SF3">
    <property type="entry name" value="NICOTINATE-NUCLEOTIDE PYROPHOSPHORYLASE [CARBOXYLATING]"/>
    <property type="match status" value="1"/>
</dbReference>
<dbReference type="RefSeq" id="WP_089841549.1">
    <property type="nucleotide sequence ID" value="NZ_FOZL01000001.1"/>
</dbReference>
<dbReference type="InterPro" id="IPR022412">
    <property type="entry name" value="Quinolinate_PRibosylTrfase_N"/>
</dbReference>
<dbReference type="SUPFAM" id="SSF51690">
    <property type="entry name" value="Nicotinate/Quinolinate PRTase C-terminal domain-like"/>
    <property type="match status" value="1"/>
</dbReference>
<dbReference type="GO" id="GO:0004514">
    <property type="term" value="F:nicotinate-nucleotide diphosphorylase (carboxylating) activity"/>
    <property type="evidence" value="ECO:0007669"/>
    <property type="project" value="UniProtKB-EC"/>
</dbReference>
<comment type="subunit">
    <text evidence="4">Hexamer formed by 3 homodimers.</text>
</comment>
<dbReference type="InterPro" id="IPR002638">
    <property type="entry name" value="Quinolinate_PRibosylTrfase_C"/>
</dbReference>
<evidence type="ECO:0000256" key="1">
    <source>
        <dbReference type="ARBA" id="ARBA00003237"/>
    </source>
</evidence>
<comment type="similarity">
    <text evidence="3 12">Belongs to the NadC/ModD family.</text>
</comment>
<sequence length="293" mass="31433">MDWKSKRVRATLEAALVEDRATQDVTTQLTIPRGLRATGTIVANQPCIIAGLGSVQAFLEIYGKLVDSDSRFEVVNHPEIFDGVRVKKGQTLAVIRHHADAILSCERVMLNLLQRMCGIATVTNEFVKAVSGTQCKIVDTRRTAPGLRLLDKYAVLCGGGLSHRNDLRDGILIKANHIALGGGLTAAYEKAEKGKKPGQRPEVEVANQEELDEALAAGAQAIILEGMTVAAVKKSVKQIRETRANIEIEAGGQMTLENVLSYAQAGVDFVSVGALTQSTAAADLSMRVTANVF</sequence>
<dbReference type="Proteomes" id="UP000199024">
    <property type="component" value="Unassembled WGS sequence"/>
</dbReference>
<comment type="pathway">
    <text evidence="2">Cofactor biosynthesis; NAD(+) biosynthesis; nicotinate D-ribonucleotide from quinolinate: step 1/1.</text>
</comment>
<dbReference type="PIRSF" id="PIRSF006250">
    <property type="entry name" value="NadC_ModD"/>
    <property type="match status" value="1"/>
</dbReference>
<keyword evidence="8 12" id="KW-0808">Transferase</keyword>
<dbReference type="InterPro" id="IPR004393">
    <property type="entry name" value="NadC"/>
</dbReference>
<dbReference type="InterPro" id="IPR027277">
    <property type="entry name" value="NadC/ModD"/>
</dbReference>
<evidence type="ECO:0000256" key="11">
    <source>
        <dbReference type="ARBA" id="ARBA00069173"/>
    </source>
</evidence>
<evidence type="ECO:0000256" key="2">
    <source>
        <dbReference type="ARBA" id="ARBA00004893"/>
    </source>
</evidence>
<feature type="domain" description="Quinolinate phosphoribosyl transferase C-terminal" evidence="13">
    <location>
        <begin position="119"/>
        <end position="287"/>
    </location>
</feature>
<dbReference type="PANTHER" id="PTHR32179">
    <property type="entry name" value="NICOTINATE-NUCLEOTIDE PYROPHOSPHORYLASE [CARBOXYLATING]"/>
    <property type="match status" value="1"/>
</dbReference>
<name>A0A1I6LTV6_9BACT</name>
<dbReference type="InterPro" id="IPR036068">
    <property type="entry name" value="Nicotinate_pribotase-like_C"/>
</dbReference>
<dbReference type="OrthoDB" id="9782546at2"/>
<evidence type="ECO:0000256" key="4">
    <source>
        <dbReference type="ARBA" id="ARBA00011218"/>
    </source>
</evidence>
<dbReference type="SUPFAM" id="SSF54675">
    <property type="entry name" value="Nicotinate/Quinolinate PRTase N-terminal domain-like"/>
    <property type="match status" value="1"/>
</dbReference>
<evidence type="ECO:0000256" key="5">
    <source>
        <dbReference type="ARBA" id="ARBA00011944"/>
    </source>
</evidence>
<comment type="catalytic activity">
    <reaction evidence="10">
        <text>nicotinate beta-D-ribonucleotide + CO2 + diphosphate = quinolinate + 5-phospho-alpha-D-ribose 1-diphosphate + 2 H(+)</text>
        <dbReference type="Rhea" id="RHEA:12733"/>
        <dbReference type="ChEBI" id="CHEBI:15378"/>
        <dbReference type="ChEBI" id="CHEBI:16526"/>
        <dbReference type="ChEBI" id="CHEBI:29959"/>
        <dbReference type="ChEBI" id="CHEBI:33019"/>
        <dbReference type="ChEBI" id="CHEBI:57502"/>
        <dbReference type="ChEBI" id="CHEBI:58017"/>
        <dbReference type="EC" id="2.4.2.19"/>
    </reaction>
</comment>
<evidence type="ECO:0000256" key="12">
    <source>
        <dbReference type="PIRNR" id="PIRNR006250"/>
    </source>
</evidence>
<comment type="function">
    <text evidence="1">Involved in the catabolism of quinolinic acid (QA).</text>
</comment>
<protein>
    <recommendedName>
        <fullName evidence="11">Probable nicotinate-nucleotide pyrophosphorylase [carboxylating]</fullName>
        <ecNumber evidence="5">2.4.2.19</ecNumber>
    </recommendedName>
    <alternativeName>
        <fullName evidence="9">Quinolinate phosphoribosyltransferase [decarboxylating]</fullName>
    </alternativeName>
</protein>
<evidence type="ECO:0000256" key="6">
    <source>
        <dbReference type="ARBA" id="ARBA00022642"/>
    </source>
</evidence>
<evidence type="ECO:0000256" key="3">
    <source>
        <dbReference type="ARBA" id="ARBA00009400"/>
    </source>
</evidence>
<dbReference type="InterPro" id="IPR037128">
    <property type="entry name" value="Quinolinate_PRibosylTase_N_sf"/>
</dbReference>
<dbReference type="Gene3D" id="3.90.1170.20">
    <property type="entry name" value="Quinolinate phosphoribosyl transferase, N-terminal domain"/>
    <property type="match status" value="1"/>
</dbReference>
<dbReference type="AlphaFoldDB" id="A0A1I6LTV6"/>
<dbReference type="GO" id="GO:0034213">
    <property type="term" value="P:quinolinate catabolic process"/>
    <property type="evidence" value="ECO:0007669"/>
    <property type="project" value="TreeGrafter"/>
</dbReference>
<dbReference type="UniPathway" id="UPA00253">
    <property type="reaction ID" value="UER00331"/>
</dbReference>
<gene>
    <name evidence="15" type="ORF">SAMN05421771_1243</name>
</gene>
<evidence type="ECO:0000256" key="7">
    <source>
        <dbReference type="ARBA" id="ARBA00022676"/>
    </source>
</evidence>
<evidence type="ECO:0000313" key="16">
    <source>
        <dbReference type="Proteomes" id="UP000199024"/>
    </source>
</evidence>
<accession>A0A1I6LTV6</accession>
<evidence type="ECO:0000259" key="13">
    <source>
        <dbReference type="Pfam" id="PF01729"/>
    </source>
</evidence>
<dbReference type="Gene3D" id="3.20.20.70">
    <property type="entry name" value="Aldolase class I"/>
    <property type="match status" value="1"/>
</dbReference>
<dbReference type="InterPro" id="IPR013785">
    <property type="entry name" value="Aldolase_TIM"/>
</dbReference>
<dbReference type="Pfam" id="PF01729">
    <property type="entry name" value="QRPTase_C"/>
    <property type="match status" value="1"/>
</dbReference>
<proteinExistence type="inferred from homology"/>
<evidence type="ECO:0000313" key="15">
    <source>
        <dbReference type="EMBL" id="SFS06702.1"/>
    </source>
</evidence>
<dbReference type="GO" id="GO:0009435">
    <property type="term" value="P:NAD+ biosynthetic process"/>
    <property type="evidence" value="ECO:0007669"/>
    <property type="project" value="UniProtKB-UniPathway"/>
</dbReference>
<dbReference type="FunFam" id="3.90.1170.20:FF:000001">
    <property type="entry name" value="Nicotinate-nucleotide diphosphorylase (Carboxylating)"/>
    <property type="match status" value="1"/>
</dbReference>
<dbReference type="CDD" id="cd01572">
    <property type="entry name" value="QPRTase"/>
    <property type="match status" value="1"/>
</dbReference>
<dbReference type="FunFam" id="3.20.20.70:FF:000030">
    <property type="entry name" value="Nicotinate-nucleotide pyrophosphorylase, carboxylating"/>
    <property type="match status" value="1"/>
</dbReference>
<dbReference type="EMBL" id="FOZL01000001">
    <property type="protein sequence ID" value="SFS06702.1"/>
    <property type="molecule type" value="Genomic_DNA"/>
</dbReference>
<dbReference type="STRING" id="474950.SAMN05421771_1243"/>